<evidence type="ECO:0000313" key="3">
    <source>
        <dbReference type="EMBL" id="OXG09131.1"/>
    </source>
</evidence>
<dbReference type="AlphaFoldDB" id="A0A227PGU3"/>
<dbReference type="RefSeq" id="WP_089478218.1">
    <property type="nucleotide sequence ID" value="NZ_MUGS01000004.1"/>
</dbReference>
<dbReference type="InterPro" id="IPR001031">
    <property type="entry name" value="Thioesterase"/>
</dbReference>
<dbReference type="InterPro" id="IPR012223">
    <property type="entry name" value="TEII"/>
</dbReference>
<dbReference type="Gene3D" id="3.40.50.1820">
    <property type="entry name" value="alpha/beta hydrolase"/>
    <property type="match status" value="1"/>
</dbReference>
<accession>A0A227PGU3</accession>
<evidence type="ECO:0000259" key="2">
    <source>
        <dbReference type="Pfam" id="PF00975"/>
    </source>
</evidence>
<evidence type="ECO:0000313" key="4">
    <source>
        <dbReference type="Proteomes" id="UP000214684"/>
    </source>
</evidence>
<dbReference type="Pfam" id="PF00975">
    <property type="entry name" value="Thioesterase"/>
    <property type="match status" value="1"/>
</dbReference>
<dbReference type="InterPro" id="IPR029058">
    <property type="entry name" value="AB_hydrolase_fold"/>
</dbReference>
<gene>
    <name evidence="3" type="ORF">B0A64_03815</name>
</gene>
<dbReference type="PANTHER" id="PTHR11487:SF0">
    <property type="entry name" value="S-ACYL FATTY ACID SYNTHASE THIOESTERASE, MEDIUM CHAIN"/>
    <property type="match status" value="1"/>
</dbReference>
<organism evidence="3 4">
    <name type="scientific">Flavobacterium araucananum</name>
    <dbReference type="NCBI Taxonomy" id="946678"/>
    <lineage>
        <taxon>Bacteria</taxon>
        <taxon>Pseudomonadati</taxon>
        <taxon>Bacteroidota</taxon>
        <taxon>Flavobacteriia</taxon>
        <taxon>Flavobacteriales</taxon>
        <taxon>Flavobacteriaceae</taxon>
        <taxon>Flavobacterium</taxon>
    </lineage>
</organism>
<dbReference type="GO" id="GO:0008610">
    <property type="term" value="P:lipid biosynthetic process"/>
    <property type="evidence" value="ECO:0007669"/>
    <property type="project" value="TreeGrafter"/>
</dbReference>
<evidence type="ECO:0000256" key="1">
    <source>
        <dbReference type="ARBA" id="ARBA00007169"/>
    </source>
</evidence>
<protein>
    <submittedName>
        <fullName evidence="3">Thioesterase</fullName>
    </submittedName>
</protein>
<dbReference type="OrthoDB" id="2213423at2"/>
<dbReference type="Proteomes" id="UP000214684">
    <property type="component" value="Unassembled WGS sequence"/>
</dbReference>
<dbReference type="EMBL" id="MUGS01000004">
    <property type="protein sequence ID" value="OXG09131.1"/>
    <property type="molecule type" value="Genomic_DNA"/>
</dbReference>
<comment type="caution">
    <text evidence="3">The sequence shown here is derived from an EMBL/GenBank/DDBJ whole genome shotgun (WGS) entry which is preliminary data.</text>
</comment>
<dbReference type="SUPFAM" id="SSF53474">
    <property type="entry name" value="alpha/beta-Hydrolases"/>
    <property type="match status" value="1"/>
</dbReference>
<reference evidence="3 4" key="1">
    <citation type="submission" date="2016-11" db="EMBL/GenBank/DDBJ databases">
        <title>Whole genomes of Flavobacteriaceae.</title>
        <authorList>
            <person name="Stine C."/>
            <person name="Li C."/>
            <person name="Tadesse D."/>
        </authorList>
    </citation>
    <scope>NUCLEOTIDE SEQUENCE [LARGE SCALE GENOMIC DNA]</scope>
    <source>
        <strain evidence="3 4">DSM 24704</strain>
    </source>
</reference>
<feature type="domain" description="Thioesterase" evidence="2">
    <location>
        <begin position="8"/>
        <end position="230"/>
    </location>
</feature>
<sequence length="240" mass="27293">MYLEKHTQLFLLHFAGGNIYSFNFLKRFINPALEFISLELPGRGMRHQEKLLRDKNDTVNDLVTQIKKLRNGNPYIIFGHSMGATLGLSVVNEMEKAGDLPNALIVSGNAGPGLPKEDKPKRYSLEDAEFKEALKKLGGVPHELLENDELYNFFSPIMRADFEALEKDDFLERDIKLKTPIYAVMGSEEKTCDKIENWENFTTGNFQHKVLPGNHFYIYDHPTELAGIIANFSPSSVIKE</sequence>
<dbReference type="PANTHER" id="PTHR11487">
    <property type="entry name" value="THIOESTERASE"/>
    <property type="match status" value="1"/>
</dbReference>
<proteinExistence type="inferred from homology"/>
<name>A0A227PGU3_9FLAO</name>
<comment type="similarity">
    <text evidence="1">Belongs to the thioesterase family.</text>
</comment>
<keyword evidence="4" id="KW-1185">Reference proteome</keyword>